<evidence type="ECO:0000256" key="2">
    <source>
        <dbReference type="ARBA" id="ARBA00001946"/>
    </source>
</evidence>
<dbReference type="EC" id="2.5.1.15" evidence="4 9"/>
<dbReference type="InterPro" id="IPR011005">
    <property type="entry name" value="Dihydropteroate_synth-like_sf"/>
</dbReference>
<evidence type="ECO:0000256" key="3">
    <source>
        <dbReference type="ARBA" id="ARBA00004763"/>
    </source>
</evidence>
<dbReference type="Pfam" id="PF00809">
    <property type="entry name" value="Pterin_bind"/>
    <property type="match status" value="1"/>
</dbReference>
<dbReference type="PROSITE" id="PS00793">
    <property type="entry name" value="DHPS_2"/>
    <property type="match status" value="1"/>
</dbReference>
<sequence>MTARLIEPLGLLHGIQGRFACEAGLALPLAGGPAAFSLCALIDETGRRIVPVHDIPGDWAEPLSWITTRLPEAGLPPGVLVMGILNVTPDSFSDAGRHEHAPEALAAGYRMLDQGATLIDIGGESTRPGATPVTSDVEQARILPVVRELSARGAAISIDTRHAATMHAALGAGALVINDVSALAHDRLARGVVAQAECPVVLMHMRGTPDTMAGLTGYGDVAVDVVRELAWSIEQATLAGIARDRIIVDPGIGFAKTEAQNLELLRRLPILANLGCRVLLGVSRKGFIGRVGGASSPTDRLAGSIVAALPGLAFPDTILRVHDVAETVQAVRLWQAIHG</sequence>
<keyword evidence="5 9" id="KW-0808">Transferase</keyword>
<dbReference type="InterPro" id="IPR000489">
    <property type="entry name" value="Pterin-binding_dom"/>
</dbReference>
<dbReference type="GO" id="GO:0004156">
    <property type="term" value="F:dihydropteroate synthase activity"/>
    <property type="evidence" value="ECO:0007669"/>
    <property type="project" value="UniProtKB-EC"/>
</dbReference>
<dbReference type="PROSITE" id="PS50972">
    <property type="entry name" value="PTERIN_BINDING"/>
    <property type="match status" value="1"/>
</dbReference>
<dbReference type="InterPro" id="IPR045031">
    <property type="entry name" value="DHP_synth-like"/>
</dbReference>
<dbReference type="Proteomes" id="UP000500767">
    <property type="component" value="Chromosome"/>
</dbReference>
<comment type="pathway">
    <text evidence="3 9">Cofactor biosynthesis; tetrahydrofolate biosynthesis; 7,8-dihydrofolate from 2-amino-4-hydroxy-6-hydroxymethyl-7,8-dihydropteridine diphosphate and 4-aminobenzoate: step 1/2.</text>
</comment>
<evidence type="ECO:0000256" key="6">
    <source>
        <dbReference type="ARBA" id="ARBA00022723"/>
    </source>
</evidence>
<evidence type="ECO:0000256" key="8">
    <source>
        <dbReference type="ARBA" id="ARBA00022909"/>
    </source>
</evidence>
<dbReference type="InterPro" id="IPR006390">
    <property type="entry name" value="DHP_synth_dom"/>
</dbReference>
<dbReference type="Gene3D" id="3.20.20.20">
    <property type="entry name" value="Dihydropteroate synthase-like"/>
    <property type="match status" value="1"/>
</dbReference>
<reference evidence="11 12" key="1">
    <citation type="journal article" date="2014" name="World J. Microbiol. Biotechnol.">
        <title>Biodiversity and physiological characteristics of Antarctic and Arctic lichens-associated bacteria.</title>
        <authorList>
            <person name="Lee Y.M."/>
            <person name="Kim E.H."/>
            <person name="Lee H.K."/>
            <person name="Hong S.G."/>
        </authorList>
    </citation>
    <scope>NUCLEOTIDE SEQUENCE [LARGE SCALE GENOMIC DNA]</scope>
    <source>
        <strain evidence="11 12">PAMC 26569</strain>
    </source>
</reference>
<dbReference type="EMBL" id="CP053708">
    <property type="protein sequence ID" value="QKE92522.1"/>
    <property type="molecule type" value="Genomic_DNA"/>
</dbReference>
<dbReference type="PANTHER" id="PTHR20941">
    <property type="entry name" value="FOLATE SYNTHESIS PROTEINS"/>
    <property type="match status" value="1"/>
</dbReference>
<dbReference type="CDD" id="cd00739">
    <property type="entry name" value="DHPS"/>
    <property type="match status" value="1"/>
</dbReference>
<comment type="similarity">
    <text evidence="9">Belongs to the DHPS family.</text>
</comment>
<evidence type="ECO:0000313" key="12">
    <source>
        <dbReference type="Proteomes" id="UP000500767"/>
    </source>
</evidence>
<dbReference type="GO" id="GO:0046654">
    <property type="term" value="P:tetrahydrofolate biosynthetic process"/>
    <property type="evidence" value="ECO:0007669"/>
    <property type="project" value="UniProtKB-UniPathway"/>
</dbReference>
<gene>
    <name evidence="11" type="primary">folP</name>
    <name evidence="11" type="ORF">HN018_08295</name>
</gene>
<dbReference type="GO" id="GO:0046872">
    <property type="term" value="F:metal ion binding"/>
    <property type="evidence" value="ECO:0007669"/>
    <property type="project" value="UniProtKB-KW"/>
</dbReference>
<dbReference type="AlphaFoldDB" id="A0A6M8HVW9"/>
<dbReference type="PANTHER" id="PTHR20941:SF1">
    <property type="entry name" value="FOLIC ACID SYNTHESIS PROTEIN FOL1"/>
    <property type="match status" value="1"/>
</dbReference>
<dbReference type="GO" id="GO:0046656">
    <property type="term" value="P:folic acid biosynthetic process"/>
    <property type="evidence" value="ECO:0007669"/>
    <property type="project" value="UniProtKB-KW"/>
</dbReference>
<keyword evidence="8 9" id="KW-0289">Folate biosynthesis</keyword>
<keyword evidence="7 9" id="KW-0460">Magnesium</keyword>
<proteinExistence type="inferred from homology"/>
<evidence type="ECO:0000256" key="1">
    <source>
        <dbReference type="ARBA" id="ARBA00000012"/>
    </source>
</evidence>
<dbReference type="KEGG" id="lck:HN018_08295"/>
<feature type="domain" description="Pterin-binding" evidence="10">
    <location>
        <begin position="79"/>
        <end position="332"/>
    </location>
</feature>
<dbReference type="UniPathway" id="UPA00077">
    <property type="reaction ID" value="UER00156"/>
</dbReference>
<evidence type="ECO:0000256" key="7">
    <source>
        <dbReference type="ARBA" id="ARBA00022842"/>
    </source>
</evidence>
<keyword evidence="6 9" id="KW-0479">Metal-binding</keyword>
<evidence type="ECO:0000259" key="10">
    <source>
        <dbReference type="PROSITE" id="PS50972"/>
    </source>
</evidence>
<comment type="cofactor">
    <cofactor evidence="2 9">
        <name>Mg(2+)</name>
        <dbReference type="ChEBI" id="CHEBI:18420"/>
    </cofactor>
</comment>
<dbReference type="GO" id="GO:0005829">
    <property type="term" value="C:cytosol"/>
    <property type="evidence" value="ECO:0007669"/>
    <property type="project" value="TreeGrafter"/>
</dbReference>
<evidence type="ECO:0000256" key="4">
    <source>
        <dbReference type="ARBA" id="ARBA00012458"/>
    </source>
</evidence>
<evidence type="ECO:0000313" key="11">
    <source>
        <dbReference type="EMBL" id="QKE92522.1"/>
    </source>
</evidence>
<comment type="function">
    <text evidence="9">Catalyzes the condensation of para-aminobenzoate (pABA) with 6-hydroxymethyl-7,8-dihydropterin diphosphate (DHPt-PP) to form 7,8-dihydropteroate (H2Pte), the immediate precursor of folate derivatives.</text>
</comment>
<organism evidence="11 12">
    <name type="scientific">Lichenicola cladoniae</name>
    <dbReference type="NCBI Taxonomy" id="1484109"/>
    <lineage>
        <taxon>Bacteria</taxon>
        <taxon>Pseudomonadati</taxon>
        <taxon>Pseudomonadota</taxon>
        <taxon>Alphaproteobacteria</taxon>
        <taxon>Acetobacterales</taxon>
        <taxon>Acetobacteraceae</taxon>
        <taxon>Lichenicola</taxon>
    </lineage>
</organism>
<name>A0A6M8HVW9_9PROT</name>
<comment type="catalytic activity">
    <reaction evidence="1">
        <text>(7,8-dihydropterin-6-yl)methyl diphosphate + 4-aminobenzoate = 7,8-dihydropteroate + diphosphate</text>
        <dbReference type="Rhea" id="RHEA:19949"/>
        <dbReference type="ChEBI" id="CHEBI:17836"/>
        <dbReference type="ChEBI" id="CHEBI:17839"/>
        <dbReference type="ChEBI" id="CHEBI:33019"/>
        <dbReference type="ChEBI" id="CHEBI:72950"/>
        <dbReference type="EC" id="2.5.1.15"/>
    </reaction>
</comment>
<protein>
    <recommendedName>
        <fullName evidence="4 9">Dihydropteroate synthase</fullName>
        <shortName evidence="9">DHPS</shortName>
        <ecNumber evidence="4 9">2.5.1.15</ecNumber>
    </recommendedName>
    <alternativeName>
        <fullName evidence="9">Dihydropteroate pyrophosphorylase</fullName>
    </alternativeName>
</protein>
<dbReference type="NCBIfam" id="TIGR01496">
    <property type="entry name" value="DHPS"/>
    <property type="match status" value="1"/>
</dbReference>
<dbReference type="SUPFAM" id="SSF51717">
    <property type="entry name" value="Dihydropteroate synthetase-like"/>
    <property type="match status" value="1"/>
</dbReference>
<keyword evidence="12" id="KW-1185">Reference proteome</keyword>
<accession>A0A6M8HVW9</accession>
<evidence type="ECO:0000256" key="9">
    <source>
        <dbReference type="RuleBase" id="RU361205"/>
    </source>
</evidence>
<evidence type="ECO:0000256" key="5">
    <source>
        <dbReference type="ARBA" id="ARBA00022679"/>
    </source>
</evidence>
<dbReference type="PROSITE" id="PS00792">
    <property type="entry name" value="DHPS_1"/>
    <property type="match status" value="1"/>
</dbReference>